<protein>
    <submittedName>
        <fullName evidence="7">Si:ch211-173a9.6</fullName>
    </submittedName>
</protein>
<dbReference type="PANTHER" id="PTHR23192">
    <property type="entry name" value="OLFACTOMEDIN-RELATED"/>
    <property type="match status" value="1"/>
</dbReference>
<dbReference type="InterPro" id="IPR050605">
    <property type="entry name" value="Olfactomedin-like_domain"/>
</dbReference>
<proteinExistence type="predicted"/>
<evidence type="ECO:0000256" key="2">
    <source>
        <dbReference type="ARBA" id="ARBA00022525"/>
    </source>
</evidence>
<dbReference type="InParanoid" id="A0A672GQE4"/>
<keyword evidence="4" id="KW-0175">Coiled coil</keyword>
<reference evidence="7" key="3">
    <citation type="submission" date="2025-09" db="UniProtKB">
        <authorList>
            <consortium name="Ensembl"/>
        </authorList>
    </citation>
    <scope>IDENTIFICATION</scope>
</reference>
<evidence type="ECO:0000256" key="3">
    <source>
        <dbReference type="PROSITE-ProRule" id="PRU00446"/>
    </source>
</evidence>
<organism evidence="7 8">
    <name type="scientific">Salarias fasciatus</name>
    <name type="common">Jewelled blenny</name>
    <name type="synonym">Blennius fasciatus</name>
    <dbReference type="NCBI Taxonomy" id="181472"/>
    <lineage>
        <taxon>Eukaryota</taxon>
        <taxon>Metazoa</taxon>
        <taxon>Chordata</taxon>
        <taxon>Craniata</taxon>
        <taxon>Vertebrata</taxon>
        <taxon>Euteleostomi</taxon>
        <taxon>Actinopterygii</taxon>
        <taxon>Neopterygii</taxon>
        <taxon>Teleostei</taxon>
        <taxon>Neoteleostei</taxon>
        <taxon>Acanthomorphata</taxon>
        <taxon>Ovalentaria</taxon>
        <taxon>Blenniimorphae</taxon>
        <taxon>Blenniiformes</taxon>
        <taxon>Blennioidei</taxon>
        <taxon>Blenniidae</taxon>
        <taxon>Salariinae</taxon>
        <taxon>Salarias</taxon>
    </lineage>
</organism>
<dbReference type="Pfam" id="PF02191">
    <property type="entry name" value="OLF"/>
    <property type="match status" value="1"/>
</dbReference>
<dbReference type="GO" id="GO:0005615">
    <property type="term" value="C:extracellular space"/>
    <property type="evidence" value="ECO:0007669"/>
    <property type="project" value="TreeGrafter"/>
</dbReference>
<sequence>LVSPRPRHEPTCDTAARPQPSWLSSLNKPPVQDWESGNVTTSVGESGQCVCEVFLPDTSFPADRVESVQEDSKDFFEGKLKDYLNELSDLTERLDSLQNTRYLKLDFELLRIELREFESLVNQLHLSFNSSSPMIESLYTEIQNMTSTVNLLESYDKSNLELIRKSFAELQEKLEECQREQDVNTPDIGETATREIIPPCFFLSSGNCNHTGILSISKPKVVQVNGDLSSTYVYGCWGKDSKPDPGYESMYFYGGYSSTNYGNYYQLYSDYEKLILRSYFKRYSLSYDEGNNHIVRGNAMYYQAYSPLRMGKVNLTSLQSEYRVITEASERFSYSFINDQHLDFAADEKGLWVIYASEQSNGKLIVGKINENFLDIEERHTTSVFKVHATNAFMACGVLYVTRSVDLTTDEIFYAYDTETSEEKNLNVPFQKFRDQYSYLDYNPTDQKLYMYNSGYYVSYDVRFNKE</sequence>
<evidence type="ECO:0000256" key="1">
    <source>
        <dbReference type="ARBA" id="ARBA00004613"/>
    </source>
</evidence>
<reference evidence="7" key="1">
    <citation type="submission" date="2019-06" db="EMBL/GenBank/DDBJ databases">
        <authorList>
            <consortium name="Wellcome Sanger Institute Data Sharing"/>
        </authorList>
    </citation>
    <scope>NUCLEOTIDE SEQUENCE [LARGE SCALE GENOMIC DNA]</scope>
</reference>
<evidence type="ECO:0000256" key="4">
    <source>
        <dbReference type="SAM" id="Coils"/>
    </source>
</evidence>
<keyword evidence="8" id="KW-1185">Reference proteome</keyword>
<feature type="compositionally biased region" description="Basic and acidic residues" evidence="5">
    <location>
        <begin position="1"/>
        <end position="11"/>
    </location>
</feature>
<reference evidence="7" key="2">
    <citation type="submission" date="2025-08" db="UniProtKB">
        <authorList>
            <consortium name="Ensembl"/>
        </authorList>
    </citation>
    <scope>IDENTIFICATION</scope>
</reference>
<dbReference type="Ensembl" id="ENSSFAT00005014205.1">
    <property type="protein sequence ID" value="ENSSFAP00005013629.1"/>
    <property type="gene ID" value="ENSSFAG00005007143.1"/>
</dbReference>
<comment type="subcellular location">
    <subcellularLocation>
        <location evidence="1">Secreted</location>
    </subcellularLocation>
</comment>
<dbReference type="Proteomes" id="UP000472267">
    <property type="component" value="Chromosome 19"/>
</dbReference>
<dbReference type="AlphaFoldDB" id="A0A672GQE4"/>
<feature type="domain" description="Olfactomedin-like" evidence="6">
    <location>
        <begin position="207"/>
        <end position="466"/>
    </location>
</feature>
<keyword evidence="2" id="KW-0964">Secreted</keyword>
<dbReference type="PANTHER" id="PTHR23192:SF7">
    <property type="entry name" value="OLFACTOMEDIN-4"/>
    <property type="match status" value="1"/>
</dbReference>
<dbReference type="InterPro" id="IPR003112">
    <property type="entry name" value="Olfac-like_dom"/>
</dbReference>
<name>A0A672GQE4_SALFA</name>
<evidence type="ECO:0000256" key="5">
    <source>
        <dbReference type="SAM" id="MobiDB-lite"/>
    </source>
</evidence>
<comment type="caution">
    <text evidence="3">Lacks conserved residue(s) required for the propagation of feature annotation.</text>
</comment>
<evidence type="ECO:0000313" key="7">
    <source>
        <dbReference type="Ensembl" id="ENSSFAP00005013629.1"/>
    </source>
</evidence>
<accession>A0A672GQE4</accession>
<dbReference type="GO" id="GO:0007165">
    <property type="term" value="P:signal transduction"/>
    <property type="evidence" value="ECO:0007669"/>
    <property type="project" value="TreeGrafter"/>
</dbReference>
<dbReference type="PROSITE" id="PS51132">
    <property type="entry name" value="OLF"/>
    <property type="match status" value="1"/>
</dbReference>
<dbReference type="SMART" id="SM00284">
    <property type="entry name" value="OLF"/>
    <property type="match status" value="1"/>
</dbReference>
<evidence type="ECO:0000313" key="8">
    <source>
        <dbReference type="Proteomes" id="UP000472267"/>
    </source>
</evidence>
<evidence type="ECO:0000259" key="6">
    <source>
        <dbReference type="PROSITE" id="PS51132"/>
    </source>
</evidence>
<feature type="region of interest" description="Disordered" evidence="5">
    <location>
        <begin position="1"/>
        <end position="40"/>
    </location>
</feature>
<gene>
    <name evidence="7" type="primary">LOC115406908</name>
</gene>
<feature type="coiled-coil region" evidence="4">
    <location>
        <begin position="73"/>
        <end position="100"/>
    </location>
</feature>